<evidence type="ECO:0000256" key="7">
    <source>
        <dbReference type="ARBA" id="ARBA00022824"/>
    </source>
</evidence>
<evidence type="ECO:0000256" key="2">
    <source>
        <dbReference type="ARBA" id="ARBA00004555"/>
    </source>
</evidence>
<dbReference type="InterPro" id="IPR006689">
    <property type="entry name" value="Small_GTPase_ARF/SAR"/>
</dbReference>
<proteinExistence type="inferred from homology"/>
<dbReference type="Pfam" id="PF00025">
    <property type="entry name" value="Arf"/>
    <property type="match status" value="1"/>
</dbReference>
<dbReference type="SUPFAM" id="SSF52540">
    <property type="entry name" value="P-loop containing nucleoside triphosphate hydrolases"/>
    <property type="match status" value="1"/>
</dbReference>
<dbReference type="GO" id="GO:0016192">
    <property type="term" value="P:vesicle-mediated transport"/>
    <property type="evidence" value="ECO:0007669"/>
    <property type="project" value="UniProtKB-KW"/>
</dbReference>
<comment type="similarity">
    <text evidence="3">Belongs to the small GTPase superfamily. SAR1 family.</text>
</comment>
<evidence type="ECO:0000256" key="3">
    <source>
        <dbReference type="ARBA" id="ARBA00007507"/>
    </source>
</evidence>
<feature type="binding site" evidence="13">
    <location>
        <position position="84"/>
    </location>
    <ligand>
        <name>GTP</name>
        <dbReference type="ChEBI" id="CHEBI:37565"/>
    </ligand>
</feature>
<gene>
    <name evidence="15" type="ORF">PACLA_8A082920</name>
</gene>
<keyword evidence="9" id="KW-0653">Protein transport</keyword>
<dbReference type="GO" id="GO:0005783">
    <property type="term" value="C:endoplasmic reticulum"/>
    <property type="evidence" value="ECO:0007669"/>
    <property type="project" value="UniProtKB-SubCell"/>
</dbReference>
<evidence type="ECO:0000313" key="15">
    <source>
        <dbReference type="EMBL" id="CAB4034117.1"/>
    </source>
</evidence>
<accession>A0A7D9JQM4</accession>
<dbReference type="Proteomes" id="UP001152795">
    <property type="component" value="Unassembled WGS sequence"/>
</dbReference>
<dbReference type="Gene3D" id="3.40.50.300">
    <property type="entry name" value="P-loop containing nucleotide triphosphate hydrolases"/>
    <property type="match status" value="1"/>
</dbReference>
<evidence type="ECO:0000256" key="8">
    <source>
        <dbReference type="ARBA" id="ARBA00022892"/>
    </source>
</evidence>
<keyword evidence="5" id="KW-0813">Transport</keyword>
<evidence type="ECO:0000313" key="16">
    <source>
        <dbReference type="Proteomes" id="UP001152795"/>
    </source>
</evidence>
<dbReference type="PROSITE" id="PS51422">
    <property type="entry name" value="SAR1"/>
    <property type="match status" value="1"/>
</dbReference>
<name>A0A7D9JQM4_PARCT</name>
<organism evidence="15 16">
    <name type="scientific">Paramuricea clavata</name>
    <name type="common">Red gorgonian</name>
    <name type="synonym">Violescent sea-whip</name>
    <dbReference type="NCBI Taxonomy" id="317549"/>
    <lineage>
        <taxon>Eukaryota</taxon>
        <taxon>Metazoa</taxon>
        <taxon>Cnidaria</taxon>
        <taxon>Anthozoa</taxon>
        <taxon>Octocorallia</taxon>
        <taxon>Malacalcyonacea</taxon>
        <taxon>Plexauridae</taxon>
        <taxon>Paramuricea</taxon>
    </lineage>
</organism>
<feature type="binding site" evidence="13">
    <location>
        <position position="128"/>
    </location>
    <ligand>
        <name>GTP</name>
        <dbReference type="ChEBI" id="CHEBI:37565"/>
    </ligand>
</feature>
<evidence type="ECO:0000256" key="12">
    <source>
        <dbReference type="ARBA" id="ARBA00047660"/>
    </source>
</evidence>
<feature type="binding site" evidence="13">
    <location>
        <position position="81"/>
    </location>
    <ligand>
        <name>GTP</name>
        <dbReference type="ChEBI" id="CHEBI:37565"/>
    </ligand>
</feature>
<reference evidence="15" key="1">
    <citation type="submission" date="2020-04" db="EMBL/GenBank/DDBJ databases">
        <authorList>
            <person name="Alioto T."/>
            <person name="Alioto T."/>
            <person name="Gomez Garrido J."/>
        </authorList>
    </citation>
    <scope>NUCLEOTIDE SEQUENCE</scope>
    <source>
        <strain evidence="15">A484AB</strain>
    </source>
</reference>
<evidence type="ECO:0000256" key="13">
    <source>
        <dbReference type="PIRSR" id="PIRSR606687-2"/>
    </source>
</evidence>
<evidence type="ECO:0000256" key="9">
    <source>
        <dbReference type="ARBA" id="ARBA00022927"/>
    </source>
</evidence>
<evidence type="ECO:0000256" key="14">
    <source>
        <dbReference type="PIRSR" id="PIRSR606689-1"/>
    </source>
</evidence>
<keyword evidence="8" id="KW-0931">ER-Golgi transport</keyword>
<sequence length="145" mass="16971">MYLFPIDRDEFCLGETTFLAVDVGGHEQARRLWRDYYWEVDGIVFIIDASDKERFREAKRELDGLLREPMTEKCPVLILGNKIDIPTAASEEQMKEYFNLHPHTTGKKNDKYTEDSKMRAVEVFMCSILKKQGYGEGLRWLADKL</sequence>
<feature type="binding site" evidence="14">
    <location>
        <begin position="81"/>
        <end position="84"/>
    </location>
    <ligand>
        <name>GTP</name>
        <dbReference type="ChEBI" id="CHEBI:37565"/>
    </ligand>
</feature>
<dbReference type="GO" id="GO:0005525">
    <property type="term" value="F:GTP binding"/>
    <property type="evidence" value="ECO:0007669"/>
    <property type="project" value="UniProtKB-KW"/>
</dbReference>
<dbReference type="OrthoDB" id="15478at2759"/>
<evidence type="ECO:0000256" key="1">
    <source>
        <dbReference type="ARBA" id="ARBA00004240"/>
    </source>
</evidence>
<keyword evidence="10" id="KW-0333">Golgi apparatus</keyword>
<dbReference type="SMART" id="SM00178">
    <property type="entry name" value="SAR"/>
    <property type="match status" value="1"/>
</dbReference>
<evidence type="ECO:0000256" key="5">
    <source>
        <dbReference type="ARBA" id="ARBA00022448"/>
    </source>
</evidence>
<keyword evidence="11 14" id="KW-0342">GTP-binding</keyword>
<dbReference type="EMBL" id="CACRXK020019834">
    <property type="protein sequence ID" value="CAB4034117.1"/>
    <property type="molecule type" value="Genomic_DNA"/>
</dbReference>
<dbReference type="GO" id="GO:0005794">
    <property type="term" value="C:Golgi apparatus"/>
    <property type="evidence" value="ECO:0007669"/>
    <property type="project" value="UniProtKB-SubCell"/>
</dbReference>
<comment type="subcellular location">
    <subcellularLocation>
        <location evidence="1">Endoplasmic reticulum</location>
    </subcellularLocation>
    <subcellularLocation>
        <location evidence="2">Golgi apparatus</location>
    </subcellularLocation>
</comment>
<dbReference type="PRINTS" id="PR00328">
    <property type="entry name" value="SAR1GTPBP"/>
</dbReference>
<dbReference type="AlphaFoldDB" id="A0A7D9JQM4"/>
<feature type="binding site" evidence="14">
    <location>
        <position position="25"/>
    </location>
    <ligand>
        <name>GTP</name>
        <dbReference type="ChEBI" id="CHEBI:37565"/>
    </ligand>
</feature>
<keyword evidence="16" id="KW-1185">Reference proteome</keyword>
<dbReference type="InterPro" id="IPR027417">
    <property type="entry name" value="P-loop_NTPase"/>
</dbReference>
<evidence type="ECO:0000256" key="11">
    <source>
        <dbReference type="ARBA" id="ARBA00023134"/>
    </source>
</evidence>
<keyword evidence="6 13" id="KW-0547">Nucleotide-binding</keyword>
<evidence type="ECO:0000256" key="10">
    <source>
        <dbReference type="ARBA" id="ARBA00023034"/>
    </source>
</evidence>
<keyword evidence="7" id="KW-0256">Endoplasmic reticulum</keyword>
<evidence type="ECO:0000256" key="4">
    <source>
        <dbReference type="ARBA" id="ARBA00011984"/>
    </source>
</evidence>
<dbReference type="InterPro" id="IPR006687">
    <property type="entry name" value="Small_GTPase_SAR1"/>
</dbReference>
<dbReference type="GO" id="GO:0006886">
    <property type="term" value="P:intracellular protein transport"/>
    <property type="evidence" value="ECO:0007669"/>
    <property type="project" value="InterPro"/>
</dbReference>
<evidence type="ECO:0000256" key="6">
    <source>
        <dbReference type="ARBA" id="ARBA00022741"/>
    </source>
</evidence>
<comment type="catalytic activity">
    <reaction evidence="12">
        <text>GTP + H2O = GDP + phosphate + H(+)</text>
        <dbReference type="Rhea" id="RHEA:19669"/>
        <dbReference type="ChEBI" id="CHEBI:15377"/>
        <dbReference type="ChEBI" id="CHEBI:15378"/>
        <dbReference type="ChEBI" id="CHEBI:37565"/>
        <dbReference type="ChEBI" id="CHEBI:43474"/>
        <dbReference type="ChEBI" id="CHEBI:58189"/>
        <dbReference type="EC" id="3.6.5.2"/>
    </reaction>
    <physiologicalReaction direction="left-to-right" evidence="12">
        <dbReference type="Rhea" id="RHEA:19670"/>
    </physiologicalReaction>
</comment>
<dbReference type="PANTHER" id="PTHR45684">
    <property type="entry name" value="RE74312P"/>
    <property type="match status" value="1"/>
</dbReference>
<comment type="caution">
    <text evidence="15">The sequence shown here is derived from an EMBL/GenBank/DDBJ whole genome shotgun (WGS) entry which is preliminary data.</text>
</comment>
<dbReference type="PROSITE" id="PS51417">
    <property type="entry name" value="ARF"/>
    <property type="match status" value="1"/>
</dbReference>
<feature type="binding site" evidence="13">
    <location>
        <position position="82"/>
    </location>
    <ligand>
        <name>GTP</name>
        <dbReference type="ChEBI" id="CHEBI:37565"/>
    </ligand>
</feature>
<dbReference type="GO" id="GO:0003925">
    <property type="term" value="F:G protein activity"/>
    <property type="evidence" value="ECO:0007669"/>
    <property type="project" value="UniProtKB-EC"/>
</dbReference>
<dbReference type="EC" id="3.6.5.2" evidence="4"/>
<protein>
    <recommendedName>
        <fullName evidence="4">small monomeric GTPase</fullName>
        <ecNumber evidence="4">3.6.5.2</ecNumber>
    </recommendedName>
</protein>
<feature type="binding site" evidence="13">
    <location>
        <position position="129"/>
    </location>
    <ligand>
        <name>GTP</name>
        <dbReference type="ChEBI" id="CHEBI:37565"/>
    </ligand>
</feature>